<dbReference type="Proteomes" id="UP001465755">
    <property type="component" value="Unassembled WGS sequence"/>
</dbReference>
<gene>
    <name evidence="2" type="ORF">WJX73_005028</name>
</gene>
<organism evidence="2 3">
    <name type="scientific">Symbiochloris irregularis</name>
    <dbReference type="NCBI Taxonomy" id="706552"/>
    <lineage>
        <taxon>Eukaryota</taxon>
        <taxon>Viridiplantae</taxon>
        <taxon>Chlorophyta</taxon>
        <taxon>core chlorophytes</taxon>
        <taxon>Trebouxiophyceae</taxon>
        <taxon>Trebouxiales</taxon>
        <taxon>Trebouxiaceae</taxon>
        <taxon>Symbiochloris</taxon>
    </lineage>
</organism>
<protein>
    <recommendedName>
        <fullName evidence="4">Glycosyltransferase family 1 protein</fullName>
    </recommendedName>
</protein>
<keyword evidence="3" id="KW-1185">Reference proteome</keyword>
<dbReference type="EMBL" id="JALJOQ010000088">
    <property type="protein sequence ID" value="KAK9799728.1"/>
    <property type="molecule type" value="Genomic_DNA"/>
</dbReference>
<sequence>MPPGGTTRLVIALLLAVPALCDRASAQHRGLAGSSHVHNGVQLQTFSAGLPHLSPSDLRAVAVVNPYPFCHDIVFGIYYAMSLLTPHVDVYYDQSKHGMDKLGAFHTVGVKEVVQSILDRPILAVQDLANNSHTYDLVIYADWYGPEGPTDKDTSLQAMLAAGYKGKIWIFNHEPDYLFWPFLTDTARTKELKATPAFMKETWEVYNLPQLEWFTIAPHVRNTLQVKFGQMGLNKTVHWVCPVFPAVQPGGRWQPASAAGKMGFAVQGAHSRRNYTALFTQLAARQDILDKPLFQIQTYTWGPLQANTIPETVRPHVTGKNHLDFEPFYGNMSQNLAMLTLFDTKRYFHDAASSSVVVTINTGTPLIVEPGFLEVYTFVSAGSVVVAENRDYAGAIEKILNMSAAQWEELAMEMVVTRQANVVRNLQVFARLLRHRPQLVQAAQGTTAQLA</sequence>
<evidence type="ECO:0000313" key="2">
    <source>
        <dbReference type="EMBL" id="KAK9799728.1"/>
    </source>
</evidence>
<feature type="chain" id="PRO_5043699378" description="Glycosyltransferase family 1 protein" evidence="1">
    <location>
        <begin position="27"/>
        <end position="451"/>
    </location>
</feature>
<accession>A0AAW1NYJ8</accession>
<name>A0AAW1NYJ8_9CHLO</name>
<reference evidence="2 3" key="1">
    <citation type="journal article" date="2024" name="Nat. Commun.">
        <title>Phylogenomics reveals the evolutionary origins of lichenization in chlorophyte algae.</title>
        <authorList>
            <person name="Puginier C."/>
            <person name="Libourel C."/>
            <person name="Otte J."/>
            <person name="Skaloud P."/>
            <person name="Haon M."/>
            <person name="Grisel S."/>
            <person name="Petersen M."/>
            <person name="Berrin J.G."/>
            <person name="Delaux P.M."/>
            <person name="Dal Grande F."/>
            <person name="Keller J."/>
        </authorList>
    </citation>
    <scope>NUCLEOTIDE SEQUENCE [LARGE SCALE GENOMIC DNA]</scope>
    <source>
        <strain evidence="2 3">SAG 2036</strain>
    </source>
</reference>
<proteinExistence type="predicted"/>
<feature type="signal peptide" evidence="1">
    <location>
        <begin position="1"/>
        <end position="26"/>
    </location>
</feature>
<dbReference type="AlphaFoldDB" id="A0AAW1NYJ8"/>
<evidence type="ECO:0000256" key="1">
    <source>
        <dbReference type="SAM" id="SignalP"/>
    </source>
</evidence>
<comment type="caution">
    <text evidence="2">The sequence shown here is derived from an EMBL/GenBank/DDBJ whole genome shotgun (WGS) entry which is preliminary data.</text>
</comment>
<evidence type="ECO:0000313" key="3">
    <source>
        <dbReference type="Proteomes" id="UP001465755"/>
    </source>
</evidence>
<keyword evidence="1" id="KW-0732">Signal</keyword>
<evidence type="ECO:0008006" key="4">
    <source>
        <dbReference type="Google" id="ProtNLM"/>
    </source>
</evidence>